<reference evidence="4" key="1">
    <citation type="journal article" date="2019" name="Int. J. Syst. Evol. Microbiol.">
        <title>The Global Catalogue of Microorganisms (GCM) 10K type strain sequencing project: providing services to taxonomists for standard genome sequencing and annotation.</title>
        <authorList>
            <consortium name="The Broad Institute Genomics Platform"/>
            <consortium name="The Broad Institute Genome Sequencing Center for Infectious Disease"/>
            <person name="Wu L."/>
            <person name="Ma J."/>
        </authorList>
    </citation>
    <scope>NUCLEOTIDE SEQUENCE [LARGE SCALE GENOMIC DNA]</scope>
    <source>
        <strain evidence="4">KCTC 42986</strain>
    </source>
</reference>
<dbReference type="InterPro" id="IPR036477">
    <property type="entry name" value="Formyl_transf_N_sf"/>
</dbReference>
<evidence type="ECO:0000313" key="3">
    <source>
        <dbReference type="EMBL" id="MFC3111093.1"/>
    </source>
</evidence>
<dbReference type="Pfam" id="PF00551">
    <property type="entry name" value="Formyl_trans_N"/>
    <property type="match status" value="1"/>
</dbReference>
<comment type="caution">
    <text evidence="3">The sequence shown here is derived from an EMBL/GenBank/DDBJ whole genome shotgun (WGS) entry which is preliminary data.</text>
</comment>
<dbReference type="InterPro" id="IPR011034">
    <property type="entry name" value="Formyl_transferase-like_C_sf"/>
</dbReference>
<sequence length="298" mass="32338">MKAVVFAYHNVGVRCLKVLLARGVDVALVVTHEDNPSETIWFESVAALCREHGIPTVTPADPRSPELFERIKTLQPDFIFSFYYRHMLAPELLALAKHGAYNMHGSLLPKYRGRVPVNWAVLHGETETGATLHEMTAKPDAGAIIGQSAVPILPDDTAYEVFGKLTVAAEQTLWNALPDLLAGHAPKLPNELAKGSYFGGRTPEDGRIDWSQNAQNVYNLYRAVAPPYPGAFTQIGDRTFVIGKARLAATTPPDLPLGLAVVDNCVFGVCGDGLALRITELLVDGAPVSPSQLQQYLS</sequence>
<dbReference type="CDD" id="cd08702">
    <property type="entry name" value="Arna_FMT_C"/>
    <property type="match status" value="1"/>
</dbReference>
<evidence type="ECO:0000313" key="4">
    <source>
        <dbReference type="Proteomes" id="UP001595530"/>
    </source>
</evidence>
<feature type="domain" description="Formyl transferase C-terminal" evidence="2">
    <location>
        <begin position="202"/>
        <end position="281"/>
    </location>
</feature>
<evidence type="ECO:0000259" key="1">
    <source>
        <dbReference type="Pfam" id="PF00551"/>
    </source>
</evidence>
<evidence type="ECO:0000259" key="2">
    <source>
        <dbReference type="Pfam" id="PF02911"/>
    </source>
</evidence>
<dbReference type="Pfam" id="PF02911">
    <property type="entry name" value="Formyl_trans_C"/>
    <property type="match status" value="1"/>
</dbReference>
<gene>
    <name evidence="3" type="ORF">ACFOFO_24600</name>
</gene>
<dbReference type="SUPFAM" id="SSF50486">
    <property type="entry name" value="FMT C-terminal domain-like"/>
    <property type="match status" value="1"/>
</dbReference>
<dbReference type="NCBIfam" id="NF005414">
    <property type="entry name" value="PRK06988.1"/>
    <property type="match status" value="1"/>
</dbReference>
<dbReference type="EMBL" id="JBHRTP010000101">
    <property type="protein sequence ID" value="MFC3111093.1"/>
    <property type="molecule type" value="Genomic_DNA"/>
</dbReference>
<dbReference type="InterPro" id="IPR005793">
    <property type="entry name" value="Formyl_trans_C"/>
</dbReference>
<dbReference type="SUPFAM" id="SSF53328">
    <property type="entry name" value="Formyltransferase"/>
    <property type="match status" value="1"/>
</dbReference>
<keyword evidence="4" id="KW-1185">Reference proteome</keyword>
<dbReference type="InterPro" id="IPR002376">
    <property type="entry name" value="Formyl_transf_N"/>
</dbReference>
<dbReference type="Gene3D" id="3.40.50.12230">
    <property type="match status" value="1"/>
</dbReference>
<protein>
    <submittedName>
        <fullName evidence="3">Formyltransferase</fullName>
    </submittedName>
</protein>
<dbReference type="Proteomes" id="UP001595530">
    <property type="component" value="Unassembled WGS sequence"/>
</dbReference>
<dbReference type="PANTHER" id="PTHR11138">
    <property type="entry name" value="METHIONYL-TRNA FORMYLTRANSFERASE"/>
    <property type="match status" value="1"/>
</dbReference>
<dbReference type="PANTHER" id="PTHR11138:SF5">
    <property type="entry name" value="METHIONYL-TRNA FORMYLTRANSFERASE, MITOCHONDRIAL"/>
    <property type="match status" value="1"/>
</dbReference>
<proteinExistence type="predicted"/>
<feature type="domain" description="Formyl transferase N-terminal" evidence="1">
    <location>
        <begin position="23"/>
        <end position="176"/>
    </location>
</feature>
<accession>A0ABV7F7Q5</accession>
<organism evidence="3 4">
    <name type="scientific">Undibacterium arcticum</name>
    <dbReference type="NCBI Taxonomy" id="1762892"/>
    <lineage>
        <taxon>Bacteria</taxon>
        <taxon>Pseudomonadati</taxon>
        <taxon>Pseudomonadota</taxon>
        <taxon>Betaproteobacteria</taxon>
        <taxon>Burkholderiales</taxon>
        <taxon>Oxalobacteraceae</taxon>
        <taxon>Undibacterium</taxon>
    </lineage>
</organism>
<dbReference type="RefSeq" id="WP_390324309.1">
    <property type="nucleotide sequence ID" value="NZ_JBHRTP010000101.1"/>
</dbReference>
<name>A0ABV7F7Q5_9BURK</name>